<dbReference type="AlphaFoldDB" id="A0A3B1D762"/>
<dbReference type="EMBL" id="UOGI01000122">
    <property type="protein sequence ID" value="VAX31798.1"/>
    <property type="molecule type" value="Genomic_DNA"/>
</dbReference>
<dbReference type="GO" id="GO:0071709">
    <property type="term" value="P:membrane assembly"/>
    <property type="evidence" value="ECO:0007669"/>
    <property type="project" value="InterPro"/>
</dbReference>
<protein>
    <submittedName>
        <fullName evidence="9">Outer membrane protein assembly factor YaeT</fullName>
    </submittedName>
</protein>
<proteinExistence type="predicted"/>
<reference evidence="9" key="1">
    <citation type="submission" date="2018-06" db="EMBL/GenBank/DDBJ databases">
        <authorList>
            <person name="Zhirakovskaya E."/>
        </authorList>
    </citation>
    <scope>NUCLEOTIDE SEQUENCE</scope>
</reference>
<feature type="domain" description="POTRA" evidence="8">
    <location>
        <begin position="200"/>
        <end position="288"/>
    </location>
</feature>
<dbReference type="PROSITE" id="PS51779">
    <property type="entry name" value="POTRA"/>
    <property type="match status" value="5"/>
</dbReference>
<dbReference type="GO" id="GO:0019867">
    <property type="term" value="C:outer membrane"/>
    <property type="evidence" value="ECO:0007669"/>
    <property type="project" value="InterPro"/>
</dbReference>
<evidence type="ECO:0000256" key="4">
    <source>
        <dbReference type="ARBA" id="ARBA00022729"/>
    </source>
</evidence>
<keyword evidence="6" id="KW-0472">Membrane</keyword>
<sequence length="712" mass="80585">MENAFRGLLVRLVLWLPSFSAPRVLCIVFCLSLIFSSAVPALASQEGPIVKVIEIKGLKRVDEGAIRKRLSQKAGQPLAEEDISRDIKSIYKMGYFDDVRVEAEPFEGGLKIIYIVKEKPTIVRVGFQGNKEYDDDKLREQITITSGAIEDATLIRDNVHRLRAFYEGEGYWLAGIVPVVRQITENEVSLTFLIKEGKKVKIKEIRIEGNQALSDREIKKVMKTKSWGLLSFITSSGYYKESEMKADIERIRDIYYDNGYLNVVVSGPETRLTPDRTGMIVNLTISEGPQYRISTIRFVGNKAYDDKTLSELLPLRKGEVFSRKKLREGIRKITDFYSEKGYALASAEPDIVPDEKTHKVSVIMNIDEGDIFRVGRIEITGNSRTKDKVIRREMRLDEGDIFNSKLLRRSYERINNLNFFETVDLVPQPEVEKKVIDIDIKVKEKATGFLSVGGGYSTVDRLVAMIDLTQGNLFGTGRYIKLKGEFGGRSTFYEVSYKDPWFLDKPVSLTLSAYNTERDYIGYNKKATGASVGFGKRFNDFWSSSLGYRYERVTIFDVLEDASNIIKEQIGTNITSSVTPSVVRDSRDNYLDPASGSRNSLFVTYSGLGGDNYFVKGLFDSRWFFPFGRTTVSLRGRIGYASGLFDRKLPLYERFYVGGMYTIRGLDFGEGGPRDENGDVIGGTKELLFNAEYIVPLLDEIKLKGVVFFDLG</sequence>
<keyword evidence="3" id="KW-0812">Transmembrane</keyword>
<dbReference type="Gene3D" id="3.10.20.310">
    <property type="entry name" value="membrane protein fhac"/>
    <property type="match status" value="5"/>
</dbReference>
<dbReference type="NCBIfam" id="TIGR03303">
    <property type="entry name" value="OM_YaeT"/>
    <property type="match status" value="1"/>
</dbReference>
<feature type="domain" description="POTRA" evidence="8">
    <location>
        <begin position="372"/>
        <end position="445"/>
    </location>
</feature>
<dbReference type="Gene3D" id="2.40.160.50">
    <property type="entry name" value="membrane protein fhac: a member of the omp85/tpsb transporter family"/>
    <property type="match status" value="1"/>
</dbReference>
<organism evidence="9">
    <name type="scientific">hydrothermal vent metagenome</name>
    <dbReference type="NCBI Taxonomy" id="652676"/>
    <lineage>
        <taxon>unclassified sequences</taxon>
        <taxon>metagenomes</taxon>
        <taxon>ecological metagenomes</taxon>
    </lineage>
</organism>
<evidence type="ECO:0000256" key="1">
    <source>
        <dbReference type="ARBA" id="ARBA00004370"/>
    </source>
</evidence>
<dbReference type="InterPro" id="IPR023707">
    <property type="entry name" value="OM_assembly_BamA"/>
</dbReference>
<dbReference type="InterPro" id="IPR010827">
    <property type="entry name" value="BamA/TamA_POTRA"/>
</dbReference>
<keyword evidence="7" id="KW-0998">Cell outer membrane</keyword>
<dbReference type="Pfam" id="PF01103">
    <property type="entry name" value="Omp85"/>
    <property type="match status" value="1"/>
</dbReference>
<dbReference type="PANTHER" id="PTHR12815">
    <property type="entry name" value="SORTING AND ASSEMBLY MACHINERY SAMM50 PROTEIN FAMILY MEMBER"/>
    <property type="match status" value="1"/>
</dbReference>
<evidence type="ECO:0000256" key="7">
    <source>
        <dbReference type="ARBA" id="ARBA00023237"/>
    </source>
</evidence>
<keyword evidence="2" id="KW-1134">Transmembrane beta strand</keyword>
<evidence type="ECO:0000256" key="6">
    <source>
        <dbReference type="ARBA" id="ARBA00023136"/>
    </source>
</evidence>
<evidence type="ECO:0000256" key="3">
    <source>
        <dbReference type="ARBA" id="ARBA00022692"/>
    </source>
</evidence>
<evidence type="ECO:0000313" key="9">
    <source>
        <dbReference type="EMBL" id="VAX31798.1"/>
    </source>
</evidence>
<feature type="domain" description="POTRA" evidence="8">
    <location>
        <begin position="120"/>
        <end position="197"/>
    </location>
</feature>
<evidence type="ECO:0000256" key="5">
    <source>
        <dbReference type="ARBA" id="ARBA00022737"/>
    </source>
</evidence>
<evidence type="ECO:0000259" key="8">
    <source>
        <dbReference type="PROSITE" id="PS51779"/>
    </source>
</evidence>
<feature type="non-terminal residue" evidence="9">
    <location>
        <position position="712"/>
    </location>
</feature>
<keyword evidence="4" id="KW-0732">Signal</keyword>
<feature type="domain" description="POTRA" evidence="8">
    <location>
        <begin position="291"/>
        <end position="369"/>
    </location>
</feature>
<keyword evidence="5" id="KW-0677">Repeat</keyword>
<dbReference type="InterPro" id="IPR000184">
    <property type="entry name" value="Bac_surfAg_D15"/>
</dbReference>
<dbReference type="PIRSF" id="PIRSF006076">
    <property type="entry name" value="OM_assembly_OMP85"/>
    <property type="match status" value="1"/>
</dbReference>
<accession>A0A3B1D762</accession>
<gene>
    <name evidence="9" type="ORF">MNBD_NITROSPIRAE03-632</name>
</gene>
<feature type="domain" description="POTRA" evidence="8">
    <location>
        <begin position="48"/>
        <end position="119"/>
    </location>
</feature>
<dbReference type="InterPro" id="IPR034746">
    <property type="entry name" value="POTRA"/>
</dbReference>
<comment type="subcellular location">
    <subcellularLocation>
        <location evidence="1">Membrane</location>
    </subcellularLocation>
</comment>
<evidence type="ECO:0000256" key="2">
    <source>
        <dbReference type="ARBA" id="ARBA00022452"/>
    </source>
</evidence>
<dbReference type="InterPro" id="IPR039910">
    <property type="entry name" value="D15-like"/>
</dbReference>
<dbReference type="Pfam" id="PF07244">
    <property type="entry name" value="POTRA"/>
    <property type="match status" value="5"/>
</dbReference>
<dbReference type="PANTHER" id="PTHR12815:SF47">
    <property type="entry name" value="TRANSLOCATION AND ASSEMBLY MODULE SUBUNIT TAMA"/>
    <property type="match status" value="1"/>
</dbReference>
<name>A0A3B1D762_9ZZZZ</name>